<evidence type="ECO:0000313" key="2">
    <source>
        <dbReference type="EMBL" id="KAK7475956.1"/>
    </source>
</evidence>
<name>A0ABD0JM40_9CAEN</name>
<dbReference type="EMBL" id="JACVVK020000390">
    <property type="protein sequence ID" value="KAK7475956.1"/>
    <property type="molecule type" value="Genomic_DNA"/>
</dbReference>
<evidence type="ECO:0000313" key="3">
    <source>
        <dbReference type="Proteomes" id="UP001519460"/>
    </source>
</evidence>
<proteinExistence type="predicted"/>
<feature type="compositionally biased region" description="Basic and acidic residues" evidence="1">
    <location>
        <begin position="141"/>
        <end position="158"/>
    </location>
</feature>
<protein>
    <submittedName>
        <fullName evidence="2">Uncharacterized protein</fullName>
    </submittedName>
</protein>
<sequence length="236" mass="25830">PVSHQTRPSKLQYIEEIERRIFRQYLRASVDPDKAVSVPLSAKHVAKRRIAAPCFNCHGKFIRCVSALAFRLPAKTSQTLLHGPVSSVRPVSGAWTVAGGATFFPSVFGVFARPGPAAERVRRWVVLLEGSPRIINCTGDSARRRTEARLDSTAKEQATEIASNPSSQQPPTPSPFPASPEPMNQPIRLSDASVQQSEKGTRARACPPRGQHPPNKAIASHYRLLLEPFESSAPQN</sequence>
<feature type="compositionally biased region" description="Pro residues" evidence="1">
    <location>
        <begin position="168"/>
        <end position="180"/>
    </location>
</feature>
<feature type="non-terminal residue" evidence="2">
    <location>
        <position position="236"/>
    </location>
</feature>
<feature type="non-terminal residue" evidence="2">
    <location>
        <position position="1"/>
    </location>
</feature>
<feature type="region of interest" description="Disordered" evidence="1">
    <location>
        <begin position="139"/>
        <end position="220"/>
    </location>
</feature>
<evidence type="ECO:0000256" key="1">
    <source>
        <dbReference type="SAM" id="MobiDB-lite"/>
    </source>
</evidence>
<comment type="caution">
    <text evidence="2">The sequence shown here is derived from an EMBL/GenBank/DDBJ whole genome shotgun (WGS) entry which is preliminary data.</text>
</comment>
<dbReference type="AlphaFoldDB" id="A0ABD0JM40"/>
<organism evidence="2 3">
    <name type="scientific">Batillaria attramentaria</name>
    <dbReference type="NCBI Taxonomy" id="370345"/>
    <lineage>
        <taxon>Eukaryota</taxon>
        <taxon>Metazoa</taxon>
        <taxon>Spiralia</taxon>
        <taxon>Lophotrochozoa</taxon>
        <taxon>Mollusca</taxon>
        <taxon>Gastropoda</taxon>
        <taxon>Caenogastropoda</taxon>
        <taxon>Sorbeoconcha</taxon>
        <taxon>Cerithioidea</taxon>
        <taxon>Batillariidae</taxon>
        <taxon>Batillaria</taxon>
    </lineage>
</organism>
<accession>A0ABD0JM40</accession>
<reference evidence="2 3" key="1">
    <citation type="journal article" date="2023" name="Sci. Data">
        <title>Genome assembly of the Korean intertidal mud-creeper Batillaria attramentaria.</title>
        <authorList>
            <person name="Patra A.K."/>
            <person name="Ho P.T."/>
            <person name="Jun S."/>
            <person name="Lee S.J."/>
            <person name="Kim Y."/>
            <person name="Won Y.J."/>
        </authorList>
    </citation>
    <scope>NUCLEOTIDE SEQUENCE [LARGE SCALE GENOMIC DNA]</scope>
    <source>
        <strain evidence="2">Wonlab-2016</strain>
    </source>
</reference>
<gene>
    <name evidence="2" type="ORF">BaRGS_00032845</name>
</gene>
<keyword evidence="3" id="KW-1185">Reference proteome</keyword>
<dbReference type="Proteomes" id="UP001519460">
    <property type="component" value="Unassembled WGS sequence"/>
</dbReference>